<dbReference type="EMBL" id="PDOE01000004">
    <property type="protein sequence ID" value="RKL67115.1"/>
    <property type="molecule type" value="Genomic_DNA"/>
</dbReference>
<dbReference type="Gene3D" id="3.40.1620.10">
    <property type="entry name" value="YefM-like domain"/>
    <property type="match status" value="1"/>
</dbReference>
<dbReference type="Pfam" id="PF12910">
    <property type="entry name" value="PHD_like"/>
    <property type="match status" value="1"/>
</dbReference>
<sequence>MIMQGIISASKARADFSRFIDSVVHEKPHGIQRHRDVMFNFSLEHLLSLIDDKVVTVDYHKDNDGTIYGSVKELDITGYGDTVDDFIDDIAIQMKEYAEDYYNNFTRYFHSTNRKSHFPYIMNILIQDDVEAVKVNVIKRG</sequence>
<accession>A0A3A9KHG9</accession>
<evidence type="ECO:0000313" key="1">
    <source>
        <dbReference type="EMBL" id="RKL67115.1"/>
    </source>
</evidence>
<dbReference type="Proteomes" id="UP000281498">
    <property type="component" value="Unassembled WGS sequence"/>
</dbReference>
<gene>
    <name evidence="1" type="ORF">CR203_11405</name>
</gene>
<comment type="caution">
    <text evidence="1">The sequence shown here is derived from an EMBL/GenBank/DDBJ whole genome shotgun (WGS) entry which is preliminary data.</text>
</comment>
<dbReference type="Gene3D" id="3.30.160.620">
    <property type="match status" value="1"/>
</dbReference>
<dbReference type="InterPro" id="IPR035424">
    <property type="entry name" value="Antitoxin_RelB"/>
</dbReference>
<protein>
    <submittedName>
        <fullName evidence="1">Uncharacterized protein</fullName>
    </submittedName>
</protein>
<keyword evidence="2" id="KW-1185">Reference proteome</keyword>
<evidence type="ECO:0000313" key="2">
    <source>
        <dbReference type="Proteomes" id="UP000281498"/>
    </source>
</evidence>
<organism evidence="1 2">
    <name type="scientific">Salipaludibacillus neizhouensis</name>
    <dbReference type="NCBI Taxonomy" id="885475"/>
    <lineage>
        <taxon>Bacteria</taxon>
        <taxon>Bacillati</taxon>
        <taxon>Bacillota</taxon>
        <taxon>Bacilli</taxon>
        <taxon>Bacillales</taxon>
        <taxon>Bacillaceae</taxon>
    </lineage>
</organism>
<dbReference type="OrthoDB" id="2374448at2"/>
<dbReference type="AlphaFoldDB" id="A0A3A9KHG9"/>
<proteinExistence type="predicted"/>
<name>A0A3A9KHG9_9BACI</name>
<reference evidence="1 2" key="1">
    <citation type="submission" date="2017-10" db="EMBL/GenBank/DDBJ databases">
        <title>Bacillus sp. nov., a halophilic bacterium isolated from a Keqin Lake.</title>
        <authorList>
            <person name="Wang H."/>
        </authorList>
    </citation>
    <scope>NUCLEOTIDE SEQUENCE [LARGE SCALE GENOMIC DNA]</scope>
    <source>
        <strain evidence="1 2">KCTC 13187</strain>
    </source>
</reference>